<evidence type="ECO:0000256" key="3">
    <source>
        <dbReference type="ARBA" id="ARBA00022737"/>
    </source>
</evidence>
<dbReference type="InterPro" id="IPR018357">
    <property type="entry name" value="Hexapep_transf_CS"/>
</dbReference>
<gene>
    <name evidence="5" type="ORF">H9789_01100</name>
</gene>
<protein>
    <submittedName>
        <fullName evidence="5">Acyltransferase</fullName>
    </submittedName>
</protein>
<proteinExistence type="inferred from homology"/>
<dbReference type="Pfam" id="PF00132">
    <property type="entry name" value="Hexapep"/>
    <property type="match status" value="1"/>
</dbReference>
<comment type="similarity">
    <text evidence="1">Belongs to the transferase hexapeptide repeat family.</text>
</comment>
<reference evidence="5" key="2">
    <citation type="submission" date="2021-04" db="EMBL/GenBank/DDBJ databases">
        <authorList>
            <person name="Gilroy R."/>
        </authorList>
    </citation>
    <scope>NUCLEOTIDE SEQUENCE</scope>
    <source>
        <strain evidence="5">G3-2149</strain>
    </source>
</reference>
<keyword evidence="4 5" id="KW-0012">Acyltransferase</keyword>
<evidence type="ECO:0000313" key="5">
    <source>
        <dbReference type="EMBL" id="MBU3852425.1"/>
    </source>
</evidence>
<evidence type="ECO:0000313" key="6">
    <source>
        <dbReference type="Proteomes" id="UP000823865"/>
    </source>
</evidence>
<dbReference type="PANTHER" id="PTHR23416">
    <property type="entry name" value="SIALIC ACID SYNTHASE-RELATED"/>
    <property type="match status" value="1"/>
</dbReference>
<dbReference type="SUPFAM" id="SSF51161">
    <property type="entry name" value="Trimeric LpxA-like enzymes"/>
    <property type="match status" value="1"/>
</dbReference>
<name>A0A9E2P1N4_9BACT</name>
<dbReference type="PANTHER" id="PTHR23416:SF23">
    <property type="entry name" value="ACETYLTRANSFERASE C18B11.09C-RELATED"/>
    <property type="match status" value="1"/>
</dbReference>
<dbReference type="InterPro" id="IPR001451">
    <property type="entry name" value="Hexapep"/>
</dbReference>
<feature type="non-terminal residue" evidence="5">
    <location>
        <position position="1"/>
    </location>
</feature>
<reference evidence="5" key="1">
    <citation type="journal article" date="2021" name="PeerJ">
        <title>Extensive microbial diversity within the chicken gut microbiome revealed by metagenomics and culture.</title>
        <authorList>
            <person name="Gilroy R."/>
            <person name="Ravi A."/>
            <person name="Getino M."/>
            <person name="Pursley I."/>
            <person name="Horton D.L."/>
            <person name="Alikhan N.F."/>
            <person name="Baker D."/>
            <person name="Gharbi K."/>
            <person name="Hall N."/>
            <person name="Watson M."/>
            <person name="Adriaenssens E.M."/>
            <person name="Foster-Nyarko E."/>
            <person name="Jarju S."/>
            <person name="Secka A."/>
            <person name="Antonio M."/>
            <person name="Oren A."/>
            <person name="Chaudhuri R.R."/>
            <person name="La Ragione R."/>
            <person name="Hildebrand F."/>
            <person name="Pallen M.J."/>
        </authorList>
    </citation>
    <scope>NUCLEOTIDE SEQUENCE</scope>
    <source>
        <strain evidence="5">G3-2149</strain>
    </source>
</reference>
<organism evidence="5 6">
    <name type="scientific">Candidatus Paraprevotella stercoravium</name>
    <dbReference type="NCBI Taxonomy" id="2838725"/>
    <lineage>
        <taxon>Bacteria</taxon>
        <taxon>Pseudomonadati</taxon>
        <taxon>Bacteroidota</taxon>
        <taxon>Bacteroidia</taxon>
        <taxon>Bacteroidales</taxon>
        <taxon>Prevotellaceae</taxon>
        <taxon>Paraprevotella</taxon>
    </lineage>
</organism>
<dbReference type="GO" id="GO:0005829">
    <property type="term" value="C:cytosol"/>
    <property type="evidence" value="ECO:0007669"/>
    <property type="project" value="TreeGrafter"/>
</dbReference>
<accession>A0A9E2P1N4</accession>
<keyword evidence="3" id="KW-0677">Repeat</keyword>
<dbReference type="AlphaFoldDB" id="A0A9E2P1N4"/>
<keyword evidence="2" id="KW-0808">Transferase</keyword>
<dbReference type="CDD" id="cd04647">
    <property type="entry name" value="LbH_MAT_like"/>
    <property type="match status" value="1"/>
</dbReference>
<evidence type="ECO:0000256" key="4">
    <source>
        <dbReference type="ARBA" id="ARBA00023315"/>
    </source>
</evidence>
<dbReference type="EMBL" id="JAHLFU010000018">
    <property type="protein sequence ID" value="MBU3852425.1"/>
    <property type="molecule type" value="Genomic_DNA"/>
</dbReference>
<dbReference type="Proteomes" id="UP000823865">
    <property type="component" value="Unassembled WGS sequence"/>
</dbReference>
<dbReference type="InterPro" id="IPR011004">
    <property type="entry name" value="Trimer_LpxA-like_sf"/>
</dbReference>
<evidence type="ECO:0000256" key="1">
    <source>
        <dbReference type="ARBA" id="ARBA00007274"/>
    </source>
</evidence>
<dbReference type="PROSITE" id="PS00101">
    <property type="entry name" value="HEXAPEP_TRANSFERASES"/>
    <property type="match status" value="1"/>
</dbReference>
<sequence>PEYIILGRHVSITMRCIILTHFLDTKQKGIHWKYGNVILKDNCFIGANVVICNAVTIGENSIVGAGSVVTKDIPDNEIWGGNPARFIKKRIV</sequence>
<dbReference type="GO" id="GO:0008374">
    <property type="term" value="F:O-acyltransferase activity"/>
    <property type="evidence" value="ECO:0007669"/>
    <property type="project" value="TreeGrafter"/>
</dbReference>
<comment type="caution">
    <text evidence="5">The sequence shown here is derived from an EMBL/GenBank/DDBJ whole genome shotgun (WGS) entry which is preliminary data.</text>
</comment>
<dbReference type="Gene3D" id="2.160.10.10">
    <property type="entry name" value="Hexapeptide repeat proteins"/>
    <property type="match status" value="1"/>
</dbReference>
<evidence type="ECO:0000256" key="2">
    <source>
        <dbReference type="ARBA" id="ARBA00022679"/>
    </source>
</evidence>
<dbReference type="InterPro" id="IPR051159">
    <property type="entry name" value="Hexapeptide_acetyltransf"/>
</dbReference>